<gene>
    <name evidence="2" type="ORF">E2C01_005667</name>
</gene>
<feature type="compositionally biased region" description="Polar residues" evidence="1">
    <location>
        <begin position="1"/>
        <end position="14"/>
    </location>
</feature>
<organism evidence="2 3">
    <name type="scientific">Portunus trituberculatus</name>
    <name type="common">Swimming crab</name>
    <name type="synonym">Neptunus trituberculatus</name>
    <dbReference type="NCBI Taxonomy" id="210409"/>
    <lineage>
        <taxon>Eukaryota</taxon>
        <taxon>Metazoa</taxon>
        <taxon>Ecdysozoa</taxon>
        <taxon>Arthropoda</taxon>
        <taxon>Crustacea</taxon>
        <taxon>Multicrustacea</taxon>
        <taxon>Malacostraca</taxon>
        <taxon>Eumalacostraca</taxon>
        <taxon>Eucarida</taxon>
        <taxon>Decapoda</taxon>
        <taxon>Pleocyemata</taxon>
        <taxon>Brachyura</taxon>
        <taxon>Eubrachyura</taxon>
        <taxon>Portunoidea</taxon>
        <taxon>Portunidae</taxon>
        <taxon>Portuninae</taxon>
        <taxon>Portunus</taxon>
    </lineage>
</organism>
<protein>
    <submittedName>
        <fullName evidence="2">Uncharacterized protein</fullName>
    </submittedName>
</protein>
<dbReference type="EMBL" id="VSRR010000248">
    <property type="protein sequence ID" value="MPC12950.1"/>
    <property type="molecule type" value="Genomic_DNA"/>
</dbReference>
<feature type="region of interest" description="Disordered" evidence="1">
    <location>
        <begin position="1"/>
        <end position="22"/>
    </location>
</feature>
<dbReference type="Proteomes" id="UP000324222">
    <property type="component" value="Unassembled WGS sequence"/>
</dbReference>
<evidence type="ECO:0000256" key="1">
    <source>
        <dbReference type="SAM" id="MobiDB-lite"/>
    </source>
</evidence>
<comment type="caution">
    <text evidence="2">The sequence shown here is derived from an EMBL/GenBank/DDBJ whole genome shotgun (WGS) entry which is preliminary data.</text>
</comment>
<sequence length="127" mass="14736">MHKKTLSVTSNSRSLDSRERQASRICPRMCRRRLRWRCRPHTDVAFWVKRTESYAPVLACPSRGTSPSRRDDRGHKNLKPPRHRRLLTGSYGVRVEVRRPAMEAVTAVRPLSAERHAHAQSIASQHY</sequence>
<evidence type="ECO:0000313" key="3">
    <source>
        <dbReference type="Proteomes" id="UP000324222"/>
    </source>
</evidence>
<dbReference type="AlphaFoldDB" id="A0A5B7CU23"/>
<keyword evidence="3" id="KW-1185">Reference proteome</keyword>
<evidence type="ECO:0000313" key="2">
    <source>
        <dbReference type="EMBL" id="MPC12950.1"/>
    </source>
</evidence>
<feature type="region of interest" description="Disordered" evidence="1">
    <location>
        <begin position="59"/>
        <end position="83"/>
    </location>
</feature>
<accession>A0A5B7CU23</accession>
<proteinExistence type="predicted"/>
<name>A0A5B7CU23_PORTR</name>
<reference evidence="2 3" key="1">
    <citation type="submission" date="2019-05" db="EMBL/GenBank/DDBJ databases">
        <title>Another draft genome of Portunus trituberculatus and its Hox gene families provides insights of decapod evolution.</title>
        <authorList>
            <person name="Jeong J.-H."/>
            <person name="Song I."/>
            <person name="Kim S."/>
            <person name="Choi T."/>
            <person name="Kim D."/>
            <person name="Ryu S."/>
            <person name="Kim W."/>
        </authorList>
    </citation>
    <scope>NUCLEOTIDE SEQUENCE [LARGE SCALE GENOMIC DNA]</scope>
    <source>
        <tissue evidence="2">Muscle</tissue>
    </source>
</reference>